<evidence type="ECO:0000313" key="2">
    <source>
        <dbReference type="EMBL" id="GID77843.1"/>
    </source>
</evidence>
<evidence type="ECO:0000313" key="3">
    <source>
        <dbReference type="Proteomes" id="UP000609879"/>
    </source>
</evidence>
<name>A0ABQ3YCU8_9ACTN</name>
<accession>A0ABQ3YCU8</accession>
<keyword evidence="1" id="KW-0472">Membrane</keyword>
<keyword evidence="1" id="KW-0812">Transmembrane</keyword>
<keyword evidence="1" id="KW-1133">Transmembrane helix</keyword>
<keyword evidence="3" id="KW-1185">Reference proteome</keyword>
<reference evidence="2 3" key="1">
    <citation type="submission" date="2021-01" db="EMBL/GenBank/DDBJ databases">
        <title>Whole genome shotgun sequence of Actinoplanes deccanensis NBRC 13994.</title>
        <authorList>
            <person name="Komaki H."/>
            <person name="Tamura T."/>
        </authorList>
    </citation>
    <scope>NUCLEOTIDE SEQUENCE [LARGE SCALE GENOMIC DNA]</scope>
    <source>
        <strain evidence="2 3">NBRC 13994</strain>
    </source>
</reference>
<evidence type="ECO:0000256" key="1">
    <source>
        <dbReference type="SAM" id="Phobius"/>
    </source>
</evidence>
<organism evidence="2 3">
    <name type="scientific">Paractinoplanes deccanensis</name>
    <dbReference type="NCBI Taxonomy" id="113561"/>
    <lineage>
        <taxon>Bacteria</taxon>
        <taxon>Bacillati</taxon>
        <taxon>Actinomycetota</taxon>
        <taxon>Actinomycetes</taxon>
        <taxon>Micromonosporales</taxon>
        <taxon>Micromonosporaceae</taxon>
        <taxon>Paractinoplanes</taxon>
    </lineage>
</organism>
<feature type="transmembrane region" description="Helical" evidence="1">
    <location>
        <begin position="51"/>
        <end position="73"/>
    </location>
</feature>
<comment type="caution">
    <text evidence="2">The sequence shown here is derived from an EMBL/GenBank/DDBJ whole genome shotgun (WGS) entry which is preliminary data.</text>
</comment>
<dbReference type="EMBL" id="BOMI01000131">
    <property type="protein sequence ID" value="GID77843.1"/>
    <property type="molecule type" value="Genomic_DNA"/>
</dbReference>
<sequence length="75" mass="7436">MATAITPPGHTQAQDNHHGDVIKKLLGVAGAAVMVTLGAVATGVIVGGPAYVALGVLAILVAGSVISVLIYLVRH</sequence>
<gene>
    <name evidence="2" type="ORF">Ade02nite_64840</name>
</gene>
<protein>
    <submittedName>
        <fullName evidence="2">Uncharacterized protein</fullName>
    </submittedName>
</protein>
<proteinExistence type="predicted"/>
<dbReference type="Proteomes" id="UP000609879">
    <property type="component" value="Unassembled WGS sequence"/>
</dbReference>
<feature type="transmembrane region" description="Helical" evidence="1">
    <location>
        <begin position="25"/>
        <end position="45"/>
    </location>
</feature>
<dbReference type="RefSeq" id="WP_203772206.1">
    <property type="nucleotide sequence ID" value="NZ_BAAABO010000063.1"/>
</dbReference>